<evidence type="ECO:0000313" key="1">
    <source>
        <dbReference type="EMBL" id="MCQ8119495.1"/>
    </source>
</evidence>
<dbReference type="Proteomes" id="UP001524570">
    <property type="component" value="Unassembled WGS sequence"/>
</dbReference>
<dbReference type="EMBL" id="JANIBL010000074">
    <property type="protein sequence ID" value="MCQ8119495.1"/>
    <property type="molecule type" value="Genomic_DNA"/>
</dbReference>
<comment type="caution">
    <text evidence="1">The sequence shown here is derived from an EMBL/GenBank/DDBJ whole genome shotgun (WGS) entry which is preliminary data.</text>
</comment>
<name>A0ABT1TXK1_9GAMM</name>
<gene>
    <name evidence="1" type="ORF">NP589_18885</name>
</gene>
<sequence length="54" mass="6245">MSKEKLLLVDGLLPCLELGDNYRSKLIEQHDVEEALKKKIADYRQCVNSLQRSI</sequence>
<protein>
    <submittedName>
        <fullName evidence="1">Uncharacterized protein</fullName>
    </submittedName>
</protein>
<evidence type="ECO:0000313" key="2">
    <source>
        <dbReference type="Proteomes" id="UP001524570"/>
    </source>
</evidence>
<organism evidence="1 2">
    <name type="scientific">Methylomonas rosea</name>
    <dbReference type="NCBI Taxonomy" id="2952227"/>
    <lineage>
        <taxon>Bacteria</taxon>
        <taxon>Pseudomonadati</taxon>
        <taxon>Pseudomonadota</taxon>
        <taxon>Gammaproteobacteria</taxon>
        <taxon>Methylococcales</taxon>
        <taxon>Methylococcaceae</taxon>
        <taxon>Methylomonas</taxon>
    </lineage>
</organism>
<dbReference type="RefSeq" id="WP_256608349.1">
    <property type="nucleotide sequence ID" value="NZ_JANIBL010000074.1"/>
</dbReference>
<reference evidence="1 2" key="1">
    <citation type="submission" date="2022-07" db="EMBL/GenBank/DDBJ databases">
        <title>Methylomonas rivi sp. nov., Methylomonas rosea sp. nov., Methylomonas aureus sp. nov. and Methylomonas subterranea sp. nov., four novel methanotrophs isolated from a freshwater creek and the deep terrestrial subsurface.</title>
        <authorList>
            <person name="Abin C."/>
            <person name="Sankaranarayanan K."/>
            <person name="Garner C."/>
            <person name="Sindelar R."/>
            <person name="Kotary K."/>
            <person name="Garner R."/>
            <person name="Barclay S."/>
            <person name="Lawson P."/>
            <person name="Krumholz L."/>
        </authorList>
    </citation>
    <scope>NUCLEOTIDE SEQUENCE [LARGE SCALE GENOMIC DNA]</scope>
    <source>
        <strain evidence="1 2">WSC-7</strain>
    </source>
</reference>
<proteinExistence type="predicted"/>
<keyword evidence="2" id="KW-1185">Reference proteome</keyword>
<accession>A0ABT1TXK1</accession>